<reference evidence="1" key="1">
    <citation type="submission" date="2020-05" db="EMBL/GenBank/DDBJ databases">
        <title>WGS assembly of Panicum virgatum.</title>
        <authorList>
            <person name="Lovell J.T."/>
            <person name="Jenkins J."/>
            <person name="Shu S."/>
            <person name="Juenger T.E."/>
            <person name="Schmutz J."/>
        </authorList>
    </citation>
    <scope>NUCLEOTIDE SEQUENCE</scope>
    <source>
        <strain evidence="1">AP13</strain>
    </source>
</reference>
<evidence type="ECO:0000313" key="1">
    <source>
        <dbReference type="EMBL" id="KAG2565757.1"/>
    </source>
</evidence>
<sequence length="99" mass="11419">MGWWLATTRPACTLTAMDCGIHMAATNTSHWFAEKARTMSSSFPVDRSIDGLAKDRFFFGVLLVILEIWEHWGDWQNDGERMQIRSRQDSVPRQTGEQE</sequence>
<keyword evidence="2" id="KW-1185">Reference proteome</keyword>
<comment type="caution">
    <text evidence="1">The sequence shown here is derived from an EMBL/GenBank/DDBJ whole genome shotgun (WGS) entry which is preliminary data.</text>
</comment>
<evidence type="ECO:0000313" key="2">
    <source>
        <dbReference type="Proteomes" id="UP000823388"/>
    </source>
</evidence>
<name>A0A8T0PTK6_PANVG</name>
<dbReference type="Proteomes" id="UP000823388">
    <property type="component" value="Chromosome 7N"/>
</dbReference>
<protein>
    <submittedName>
        <fullName evidence="1">Uncharacterized protein</fullName>
    </submittedName>
</protein>
<dbReference type="EMBL" id="CM029050">
    <property type="protein sequence ID" value="KAG2565757.1"/>
    <property type="molecule type" value="Genomic_DNA"/>
</dbReference>
<organism evidence="1 2">
    <name type="scientific">Panicum virgatum</name>
    <name type="common">Blackwell switchgrass</name>
    <dbReference type="NCBI Taxonomy" id="38727"/>
    <lineage>
        <taxon>Eukaryota</taxon>
        <taxon>Viridiplantae</taxon>
        <taxon>Streptophyta</taxon>
        <taxon>Embryophyta</taxon>
        <taxon>Tracheophyta</taxon>
        <taxon>Spermatophyta</taxon>
        <taxon>Magnoliopsida</taxon>
        <taxon>Liliopsida</taxon>
        <taxon>Poales</taxon>
        <taxon>Poaceae</taxon>
        <taxon>PACMAD clade</taxon>
        <taxon>Panicoideae</taxon>
        <taxon>Panicodae</taxon>
        <taxon>Paniceae</taxon>
        <taxon>Panicinae</taxon>
        <taxon>Panicum</taxon>
        <taxon>Panicum sect. Hiantes</taxon>
    </lineage>
</organism>
<dbReference type="AlphaFoldDB" id="A0A8T0PTK6"/>
<gene>
    <name evidence="1" type="ORF">PVAP13_7NG139717</name>
</gene>
<proteinExistence type="predicted"/>
<accession>A0A8T0PTK6</accession>